<dbReference type="EMBL" id="JBHSZO010000014">
    <property type="protein sequence ID" value="MFC7218759.1"/>
    <property type="molecule type" value="Genomic_DNA"/>
</dbReference>
<dbReference type="InterPro" id="IPR035093">
    <property type="entry name" value="RelE/ParE_toxin_dom_sf"/>
</dbReference>
<sequence>MKLLFHREVYEQLRRLPRQAFAPALDLVTGLATDPRPPGAKKLAGQERWRVRAGEYRVLYTIDDADRTVRIERIAHRSAVYRD</sequence>
<keyword evidence="3" id="KW-1185">Reference proteome</keyword>
<dbReference type="Gene3D" id="3.30.2310.20">
    <property type="entry name" value="RelE-like"/>
    <property type="match status" value="1"/>
</dbReference>
<dbReference type="RefSeq" id="WP_386414185.1">
    <property type="nucleotide sequence ID" value="NZ_JBHSZO010000014.1"/>
</dbReference>
<evidence type="ECO:0000313" key="3">
    <source>
        <dbReference type="Proteomes" id="UP001596413"/>
    </source>
</evidence>
<protein>
    <submittedName>
        <fullName evidence="2">Type II toxin-antitoxin system RelE/ParE family toxin</fullName>
    </submittedName>
</protein>
<dbReference type="InterPro" id="IPR007712">
    <property type="entry name" value="RelE/ParE_toxin"/>
</dbReference>
<reference evidence="3" key="1">
    <citation type="journal article" date="2019" name="Int. J. Syst. Evol. Microbiol.">
        <title>The Global Catalogue of Microorganisms (GCM) 10K type strain sequencing project: providing services to taxonomists for standard genome sequencing and annotation.</title>
        <authorList>
            <consortium name="The Broad Institute Genomics Platform"/>
            <consortium name="The Broad Institute Genome Sequencing Center for Infectious Disease"/>
            <person name="Wu L."/>
            <person name="Ma J."/>
        </authorList>
    </citation>
    <scope>NUCLEOTIDE SEQUENCE [LARGE SCALE GENOMIC DNA]</scope>
    <source>
        <strain evidence="3">CGMCC 1.13681</strain>
    </source>
</reference>
<dbReference type="PANTHER" id="PTHR38813:SF1">
    <property type="entry name" value="TOXIN RELE1-RELATED"/>
    <property type="match status" value="1"/>
</dbReference>
<dbReference type="SUPFAM" id="SSF143011">
    <property type="entry name" value="RelE-like"/>
    <property type="match status" value="1"/>
</dbReference>
<dbReference type="Proteomes" id="UP001596413">
    <property type="component" value="Unassembled WGS sequence"/>
</dbReference>
<evidence type="ECO:0000256" key="1">
    <source>
        <dbReference type="ARBA" id="ARBA00022649"/>
    </source>
</evidence>
<comment type="caution">
    <text evidence="2">The sequence shown here is derived from an EMBL/GenBank/DDBJ whole genome shotgun (WGS) entry which is preliminary data.</text>
</comment>
<dbReference type="Pfam" id="PF05016">
    <property type="entry name" value="ParE_toxin"/>
    <property type="match status" value="1"/>
</dbReference>
<proteinExistence type="predicted"/>
<gene>
    <name evidence="2" type="ORF">ACFQLX_11345</name>
</gene>
<keyword evidence="1" id="KW-1277">Toxin-antitoxin system</keyword>
<accession>A0ABW2GI91</accession>
<dbReference type="InterPro" id="IPR052747">
    <property type="entry name" value="TA_system_RelE_toxin"/>
</dbReference>
<dbReference type="PANTHER" id="PTHR38813">
    <property type="match status" value="1"/>
</dbReference>
<name>A0ABW2GI91_9ACTN</name>
<organism evidence="2 3">
    <name type="scientific">Streptomyces polyrhachis</name>
    <dbReference type="NCBI Taxonomy" id="1282885"/>
    <lineage>
        <taxon>Bacteria</taxon>
        <taxon>Bacillati</taxon>
        <taxon>Actinomycetota</taxon>
        <taxon>Actinomycetes</taxon>
        <taxon>Kitasatosporales</taxon>
        <taxon>Streptomycetaceae</taxon>
        <taxon>Streptomyces</taxon>
    </lineage>
</organism>
<evidence type="ECO:0000313" key="2">
    <source>
        <dbReference type="EMBL" id="MFC7218759.1"/>
    </source>
</evidence>